<evidence type="ECO:0000313" key="1">
    <source>
        <dbReference type="EMBL" id="VYS93158.1"/>
    </source>
</evidence>
<sequence length="490" mass="58048">MDYLDKVKAQLKKMSIEEKDAWILTQAKLISNNKQNDFLMALSGTKKIIDMPALDDIDTLCTRIETGDIYLEYVTHYHEFDEDGRYMDDWVIWYNDPFSILPMLERIFTGCHQLGVLEEYQLVYDLLTRIFELKFSVEESENSEDAPEEDYIELSDSKIEEELSYDLDKAATDWIISFMYLTTEQSDKDRAEKLINMLETSICKNLKPRILKDLGGTEKLFVSMQSALEIAIADLETKKTEILKSGNRGRKLFEIKEKLTRSNELLTDIRMRCLERKKEEQMESFLEDRWNDVCEVVEWLSFEKYIDDQPEIDTVLEICEELVQSDEIQYDDWQLRKKVITDIVEHDYYDCLGASDIMDELAEKLCTNDEEYQAYADILYIYRNEEKAAFIYNQHGREDKYITYLENHLGREQKNYNALITYYNLHNQKDDAIRVAQLGLKKCKDDLTDIFIFLLLHTKDNDATWFEKLFASAKRRKNVDMKKIDIVMQR</sequence>
<dbReference type="AlphaFoldDB" id="A0A6N2SKS4"/>
<gene>
    <name evidence="1" type="ORF">CILFYP12_00854</name>
</gene>
<proteinExistence type="predicted"/>
<accession>A0A6N2SKS4</accession>
<name>A0A6N2SKS4_CLOIN</name>
<dbReference type="EMBL" id="CACRTE010000013">
    <property type="protein sequence ID" value="VYS93158.1"/>
    <property type="molecule type" value="Genomic_DNA"/>
</dbReference>
<organism evidence="1">
    <name type="scientific">Clostridium innocuum</name>
    <dbReference type="NCBI Taxonomy" id="1522"/>
    <lineage>
        <taxon>Bacteria</taxon>
        <taxon>Bacillati</taxon>
        <taxon>Bacillota</taxon>
        <taxon>Clostridia</taxon>
        <taxon>Eubacteriales</taxon>
        <taxon>Clostridiaceae</taxon>
        <taxon>Clostridium</taxon>
    </lineage>
</organism>
<dbReference type="RefSeq" id="WP_156346763.1">
    <property type="nucleotide sequence ID" value="NZ_CACRTE010000013.1"/>
</dbReference>
<reference evidence="1" key="1">
    <citation type="submission" date="2019-11" db="EMBL/GenBank/DDBJ databases">
        <authorList>
            <person name="Feng L."/>
        </authorList>
    </citation>
    <scope>NUCLEOTIDE SEQUENCE</scope>
    <source>
        <strain evidence="1">CinnocuumLFYP12</strain>
    </source>
</reference>
<protein>
    <submittedName>
        <fullName evidence="1">Uncharacterized protein</fullName>
    </submittedName>
</protein>